<evidence type="ECO:0000256" key="2">
    <source>
        <dbReference type="SAM" id="SignalP"/>
    </source>
</evidence>
<dbReference type="InterPro" id="IPR037448">
    <property type="entry name" value="Zig-8"/>
</dbReference>
<dbReference type="Pfam" id="PF13927">
    <property type="entry name" value="Ig_3"/>
    <property type="match status" value="1"/>
</dbReference>
<dbReference type="SUPFAM" id="SSF48726">
    <property type="entry name" value="Immunoglobulin"/>
    <property type="match status" value="2"/>
</dbReference>
<dbReference type="EMBL" id="RQTK01000873">
    <property type="protein sequence ID" value="RUS74037.1"/>
    <property type="molecule type" value="Genomic_DNA"/>
</dbReference>
<dbReference type="SMART" id="SM00409">
    <property type="entry name" value="IG"/>
    <property type="match status" value="2"/>
</dbReference>
<dbReference type="SMART" id="SM00408">
    <property type="entry name" value="IGc2"/>
    <property type="match status" value="2"/>
</dbReference>
<protein>
    <recommendedName>
        <fullName evidence="3">Ig-like domain-containing protein</fullName>
    </recommendedName>
</protein>
<comment type="caution">
    <text evidence="4">The sequence shown here is derived from an EMBL/GenBank/DDBJ whole genome shotgun (WGS) entry which is preliminary data.</text>
</comment>
<evidence type="ECO:0000256" key="1">
    <source>
        <dbReference type="SAM" id="MobiDB-lite"/>
    </source>
</evidence>
<keyword evidence="5" id="KW-1185">Reference proteome</keyword>
<feature type="domain" description="Ig-like" evidence="3">
    <location>
        <begin position="146"/>
        <end position="241"/>
    </location>
</feature>
<dbReference type="InterPro" id="IPR036179">
    <property type="entry name" value="Ig-like_dom_sf"/>
</dbReference>
<dbReference type="PANTHER" id="PTHR23279:SF36">
    <property type="entry name" value="DEFECTIVE PROBOSCIS EXTENSION RESPONSE 9, ISOFORM A"/>
    <property type="match status" value="1"/>
</dbReference>
<feature type="region of interest" description="Disordered" evidence="1">
    <location>
        <begin position="250"/>
        <end position="276"/>
    </location>
</feature>
<proteinExistence type="predicted"/>
<dbReference type="Gene3D" id="2.60.40.10">
    <property type="entry name" value="Immunoglobulins"/>
    <property type="match status" value="2"/>
</dbReference>
<name>A0A433SXQ7_ELYCH</name>
<accession>A0A433SXQ7</accession>
<dbReference type="InterPro" id="IPR013098">
    <property type="entry name" value="Ig_I-set"/>
</dbReference>
<organism evidence="4 5">
    <name type="scientific">Elysia chlorotica</name>
    <name type="common">Eastern emerald elysia</name>
    <name type="synonym">Sea slug</name>
    <dbReference type="NCBI Taxonomy" id="188477"/>
    <lineage>
        <taxon>Eukaryota</taxon>
        <taxon>Metazoa</taxon>
        <taxon>Spiralia</taxon>
        <taxon>Lophotrochozoa</taxon>
        <taxon>Mollusca</taxon>
        <taxon>Gastropoda</taxon>
        <taxon>Heterobranchia</taxon>
        <taxon>Euthyneura</taxon>
        <taxon>Panpulmonata</taxon>
        <taxon>Sacoglossa</taxon>
        <taxon>Placobranchoidea</taxon>
        <taxon>Plakobranchidae</taxon>
        <taxon>Elysia</taxon>
    </lineage>
</organism>
<feature type="chain" id="PRO_5019117035" description="Ig-like domain-containing protein" evidence="2">
    <location>
        <begin position="20"/>
        <end position="312"/>
    </location>
</feature>
<feature type="compositionally biased region" description="Polar residues" evidence="1">
    <location>
        <begin position="250"/>
        <end position="261"/>
    </location>
</feature>
<keyword evidence="2" id="KW-0732">Signal</keyword>
<dbReference type="Pfam" id="PF07679">
    <property type="entry name" value="I-set"/>
    <property type="match status" value="1"/>
</dbReference>
<dbReference type="OrthoDB" id="190835at2759"/>
<evidence type="ECO:0000259" key="3">
    <source>
        <dbReference type="PROSITE" id="PS50835"/>
    </source>
</evidence>
<sequence length="312" mass="34878">MLHLTGIICVLWLIPLVSLSKLSGFKSTPGEVLGLHMDHPEFRPTPRLYTVTAGQTAELQCAVVNVEEVIWKRDSRPLTVGLESFYNTDRFSVVHPSPHQWNLLIRNASRNDSGFYECEISSTRKYLRKIFQLNVIEVTFDTTHMPRKDITVTGTEYVDMGDHINLICNATGRNHSPSAIDWFLNGNKLTSRGTKVEIKENVEVTKRTIVSFLHVADAQLSDGGNYVCRTTDLLIKSFTVTVLNSNKSNSKRGTIAEQDSNLAHEQEDTGRQGGLLSDVKNSAHARDALTSRHIALYLVTVLALLRHALAPR</sequence>
<reference evidence="4 5" key="1">
    <citation type="submission" date="2019-01" db="EMBL/GenBank/DDBJ databases">
        <title>A draft genome assembly of the solar-powered sea slug Elysia chlorotica.</title>
        <authorList>
            <person name="Cai H."/>
            <person name="Li Q."/>
            <person name="Fang X."/>
            <person name="Li J."/>
            <person name="Curtis N.E."/>
            <person name="Altenburger A."/>
            <person name="Shibata T."/>
            <person name="Feng M."/>
            <person name="Maeda T."/>
            <person name="Schwartz J.A."/>
            <person name="Shigenobu S."/>
            <person name="Lundholm N."/>
            <person name="Nishiyama T."/>
            <person name="Yang H."/>
            <person name="Hasebe M."/>
            <person name="Li S."/>
            <person name="Pierce S.K."/>
            <person name="Wang J."/>
        </authorList>
    </citation>
    <scope>NUCLEOTIDE SEQUENCE [LARGE SCALE GENOMIC DNA]</scope>
    <source>
        <strain evidence="4">EC2010</strain>
        <tissue evidence="4">Whole organism of an adult</tissue>
    </source>
</reference>
<dbReference type="PANTHER" id="PTHR23279">
    <property type="entry name" value="DEFECTIVE PROBOSCIS EXTENSION RESPONSE DPR -RELATED"/>
    <property type="match status" value="1"/>
</dbReference>
<dbReference type="PROSITE" id="PS50835">
    <property type="entry name" value="IG_LIKE"/>
    <property type="match status" value="2"/>
</dbReference>
<dbReference type="GO" id="GO:0050808">
    <property type="term" value="P:synapse organization"/>
    <property type="evidence" value="ECO:0007669"/>
    <property type="project" value="TreeGrafter"/>
</dbReference>
<dbReference type="GO" id="GO:0032589">
    <property type="term" value="C:neuron projection membrane"/>
    <property type="evidence" value="ECO:0007669"/>
    <property type="project" value="TreeGrafter"/>
</dbReference>
<feature type="domain" description="Ig-like" evidence="3">
    <location>
        <begin position="40"/>
        <end position="128"/>
    </location>
</feature>
<evidence type="ECO:0000313" key="4">
    <source>
        <dbReference type="EMBL" id="RUS74037.1"/>
    </source>
</evidence>
<dbReference type="InterPro" id="IPR007110">
    <property type="entry name" value="Ig-like_dom"/>
</dbReference>
<dbReference type="InterPro" id="IPR003599">
    <property type="entry name" value="Ig_sub"/>
</dbReference>
<dbReference type="InterPro" id="IPR013783">
    <property type="entry name" value="Ig-like_fold"/>
</dbReference>
<feature type="signal peptide" evidence="2">
    <location>
        <begin position="1"/>
        <end position="19"/>
    </location>
</feature>
<dbReference type="InterPro" id="IPR003598">
    <property type="entry name" value="Ig_sub2"/>
</dbReference>
<evidence type="ECO:0000313" key="5">
    <source>
        <dbReference type="Proteomes" id="UP000271974"/>
    </source>
</evidence>
<dbReference type="AlphaFoldDB" id="A0A433SXQ7"/>
<gene>
    <name evidence="4" type="ORF">EGW08_018200</name>
</gene>
<dbReference type="Proteomes" id="UP000271974">
    <property type="component" value="Unassembled WGS sequence"/>
</dbReference>